<dbReference type="AlphaFoldDB" id="A0A2X3C562"/>
<accession>A0A2X3C562</accession>
<name>A0A2X3C562_CLOPF</name>
<reference evidence="2 3" key="1">
    <citation type="submission" date="2018-06" db="EMBL/GenBank/DDBJ databases">
        <authorList>
            <consortium name="Pathogen Informatics"/>
            <person name="Doyle S."/>
        </authorList>
    </citation>
    <scope>NUCLEOTIDE SEQUENCE [LARGE SCALE GENOMIC DNA]</scope>
    <source>
        <strain evidence="2 3">NCTC8081</strain>
    </source>
</reference>
<feature type="compositionally biased region" description="Basic and acidic residues" evidence="1">
    <location>
        <begin position="47"/>
        <end position="97"/>
    </location>
</feature>
<proteinExistence type="predicted"/>
<dbReference type="EMBL" id="UAWO01000002">
    <property type="protein sequence ID" value="SQC08293.1"/>
    <property type="molecule type" value="Genomic_DNA"/>
</dbReference>
<protein>
    <submittedName>
        <fullName evidence="2">Uncharacterized protein</fullName>
    </submittedName>
</protein>
<organism evidence="2 3">
    <name type="scientific">Clostridium perfringens</name>
    <dbReference type="NCBI Taxonomy" id="1502"/>
    <lineage>
        <taxon>Bacteria</taxon>
        <taxon>Bacillati</taxon>
        <taxon>Bacillota</taxon>
        <taxon>Clostridia</taxon>
        <taxon>Eubacteriales</taxon>
        <taxon>Clostridiaceae</taxon>
        <taxon>Clostridium</taxon>
    </lineage>
</organism>
<dbReference type="Proteomes" id="UP000250234">
    <property type="component" value="Unassembled WGS sequence"/>
</dbReference>
<evidence type="ECO:0000313" key="3">
    <source>
        <dbReference type="Proteomes" id="UP000250234"/>
    </source>
</evidence>
<feature type="region of interest" description="Disordered" evidence="1">
    <location>
        <begin position="47"/>
        <end position="98"/>
    </location>
</feature>
<evidence type="ECO:0000313" key="2">
    <source>
        <dbReference type="EMBL" id="SQC08293.1"/>
    </source>
</evidence>
<evidence type="ECO:0000256" key="1">
    <source>
        <dbReference type="SAM" id="MobiDB-lite"/>
    </source>
</evidence>
<gene>
    <name evidence="2" type="ORF">NCTC8081_02214</name>
</gene>
<sequence>MKHNKKKIFIIFLCFLLILVSSYFIINRVKLNNVKNSKTEQFNSKDEFKKEVENKAKDDSETKKYLENEQKNNLDENKESGESISDKNKEDINKENNNEFSAQKALEFVQNKYGKDDDIIYDISDSPQDLNGKEGYIVQVKSKSMIEQGGTGVVFSLLVDKNGEITEIG</sequence>
<dbReference type="RefSeq" id="WP_111946012.1">
    <property type="nucleotide sequence ID" value="NZ_CATNYA010000014.1"/>
</dbReference>